<evidence type="ECO:0000259" key="4">
    <source>
        <dbReference type="PROSITE" id="PS50893"/>
    </source>
</evidence>
<protein>
    <submittedName>
        <fullName evidence="5">ABC transporter ATP-binding protein</fullName>
    </submittedName>
</protein>
<keyword evidence="3 5" id="KW-0067">ATP-binding</keyword>
<dbReference type="PANTHER" id="PTHR42939:SF1">
    <property type="entry name" value="ABC TRANSPORTER ATP-BINDING PROTEIN ALBC-RELATED"/>
    <property type="match status" value="1"/>
</dbReference>
<keyword evidence="1" id="KW-0813">Transport</keyword>
<evidence type="ECO:0000256" key="3">
    <source>
        <dbReference type="ARBA" id="ARBA00022840"/>
    </source>
</evidence>
<dbReference type="PROSITE" id="PS50893">
    <property type="entry name" value="ABC_TRANSPORTER_2"/>
    <property type="match status" value="1"/>
</dbReference>
<dbReference type="PROSITE" id="PS00211">
    <property type="entry name" value="ABC_TRANSPORTER_1"/>
    <property type="match status" value="1"/>
</dbReference>
<evidence type="ECO:0000313" key="5">
    <source>
        <dbReference type="EMBL" id="GLQ05171.1"/>
    </source>
</evidence>
<dbReference type="GO" id="GO:0005524">
    <property type="term" value="F:ATP binding"/>
    <property type="evidence" value="ECO:0007669"/>
    <property type="project" value="UniProtKB-KW"/>
</dbReference>
<accession>A0ABQ5U3V5</accession>
<dbReference type="EMBL" id="BSNF01000001">
    <property type="protein sequence ID" value="GLQ05171.1"/>
    <property type="molecule type" value="Genomic_DNA"/>
</dbReference>
<reference evidence="5" key="2">
    <citation type="submission" date="2023-01" db="EMBL/GenBank/DDBJ databases">
        <title>Draft genome sequence of Sneathiella chinensis strain NBRC 103408.</title>
        <authorList>
            <person name="Sun Q."/>
            <person name="Mori K."/>
        </authorList>
    </citation>
    <scope>NUCLEOTIDE SEQUENCE</scope>
    <source>
        <strain evidence="5">NBRC 103408</strain>
    </source>
</reference>
<feature type="domain" description="ABC transporter" evidence="4">
    <location>
        <begin position="9"/>
        <end position="236"/>
    </location>
</feature>
<dbReference type="CDD" id="cd03230">
    <property type="entry name" value="ABC_DR_subfamily_A"/>
    <property type="match status" value="1"/>
</dbReference>
<keyword evidence="2" id="KW-0547">Nucleotide-binding</keyword>
<organism evidence="5 6">
    <name type="scientific">Sneathiella chinensis</name>
    <dbReference type="NCBI Taxonomy" id="349750"/>
    <lineage>
        <taxon>Bacteria</taxon>
        <taxon>Pseudomonadati</taxon>
        <taxon>Pseudomonadota</taxon>
        <taxon>Alphaproteobacteria</taxon>
        <taxon>Sneathiellales</taxon>
        <taxon>Sneathiellaceae</taxon>
        <taxon>Sneathiella</taxon>
    </lineage>
</organism>
<dbReference type="InterPro" id="IPR027417">
    <property type="entry name" value="P-loop_NTPase"/>
</dbReference>
<dbReference type="SUPFAM" id="SSF52540">
    <property type="entry name" value="P-loop containing nucleoside triphosphate hydrolases"/>
    <property type="match status" value="1"/>
</dbReference>
<dbReference type="Pfam" id="PF00005">
    <property type="entry name" value="ABC_tran"/>
    <property type="match status" value="1"/>
</dbReference>
<dbReference type="InterPro" id="IPR003439">
    <property type="entry name" value="ABC_transporter-like_ATP-bd"/>
</dbReference>
<dbReference type="InterPro" id="IPR017871">
    <property type="entry name" value="ABC_transporter-like_CS"/>
</dbReference>
<dbReference type="Proteomes" id="UP001161409">
    <property type="component" value="Unassembled WGS sequence"/>
</dbReference>
<sequence length="313" mass="34367">MKMSIKPVVSALGVSKNFGQVKALQDVSLTLGKGECLALVGHNGAGKSTLIKILLGLIPPTRGMVHVMGADVQKRGFKKCRQHIGFLPEQILFQKNMTGRELLLFYAKLKGAPGSQVNDLFRKFELEAAADYRISTYSKGMRQKLGLAQALLGEPEFLILDEPTSGLDPMARQKIYHILGEEKQKGTSILISSHVLTEIDDRVDRAVILNSGRVVGDGTLTGLTQQLAIQSRIVIEATPAACERIKTVFAHELDIQQTTQRHVVIHCEQARKVPILNSIYALGIQFSDIRIIDPTLEEIFGAYMHMDRGGANG</sequence>
<dbReference type="InterPro" id="IPR051782">
    <property type="entry name" value="ABC_Transporter_VariousFunc"/>
</dbReference>
<dbReference type="InterPro" id="IPR003593">
    <property type="entry name" value="AAA+_ATPase"/>
</dbReference>
<dbReference type="RefSeq" id="WP_169559192.1">
    <property type="nucleotide sequence ID" value="NZ_BSNF01000001.1"/>
</dbReference>
<gene>
    <name evidence="5" type="primary">nosF</name>
    <name evidence="5" type="ORF">GCM10007924_03920</name>
</gene>
<evidence type="ECO:0000256" key="1">
    <source>
        <dbReference type="ARBA" id="ARBA00022448"/>
    </source>
</evidence>
<name>A0ABQ5U3V5_9PROT</name>
<keyword evidence="6" id="KW-1185">Reference proteome</keyword>
<comment type="caution">
    <text evidence="5">The sequence shown here is derived from an EMBL/GenBank/DDBJ whole genome shotgun (WGS) entry which is preliminary data.</text>
</comment>
<reference evidence="5" key="1">
    <citation type="journal article" date="2014" name="Int. J. Syst. Evol. Microbiol.">
        <title>Complete genome of a new Firmicutes species belonging to the dominant human colonic microbiota ('Ruminococcus bicirculans') reveals two chromosomes and a selective capacity to utilize plant glucans.</title>
        <authorList>
            <consortium name="NISC Comparative Sequencing Program"/>
            <person name="Wegmann U."/>
            <person name="Louis P."/>
            <person name="Goesmann A."/>
            <person name="Henrissat B."/>
            <person name="Duncan S.H."/>
            <person name="Flint H.J."/>
        </authorList>
    </citation>
    <scope>NUCLEOTIDE SEQUENCE</scope>
    <source>
        <strain evidence="5">NBRC 103408</strain>
    </source>
</reference>
<dbReference type="Gene3D" id="3.40.50.300">
    <property type="entry name" value="P-loop containing nucleotide triphosphate hydrolases"/>
    <property type="match status" value="1"/>
</dbReference>
<evidence type="ECO:0000256" key="2">
    <source>
        <dbReference type="ARBA" id="ARBA00022741"/>
    </source>
</evidence>
<dbReference type="PANTHER" id="PTHR42939">
    <property type="entry name" value="ABC TRANSPORTER ATP-BINDING PROTEIN ALBC-RELATED"/>
    <property type="match status" value="1"/>
</dbReference>
<proteinExistence type="predicted"/>
<evidence type="ECO:0000313" key="6">
    <source>
        <dbReference type="Proteomes" id="UP001161409"/>
    </source>
</evidence>
<dbReference type="SMART" id="SM00382">
    <property type="entry name" value="AAA"/>
    <property type="match status" value="1"/>
</dbReference>